<feature type="region of interest" description="Disordered" evidence="1">
    <location>
        <begin position="200"/>
        <end position="258"/>
    </location>
</feature>
<feature type="region of interest" description="Disordered" evidence="1">
    <location>
        <begin position="32"/>
        <end position="61"/>
    </location>
</feature>
<dbReference type="Proteomes" id="UP001372338">
    <property type="component" value="Unassembled WGS sequence"/>
</dbReference>
<comment type="caution">
    <text evidence="2">The sequence shown here is derived from an EMBL/GenBank/DDBJ whole genome shotgun (WGS) entry which is preliminary data.</text>
</comment>
<feature type="compositionally biased region" description="Polar residues" evidence="1">
    <location>
        <begin position="144"/>
        <end position="156"/>
    </location>
</feature>
<accession>A0AAN9FFN5</accession>
<reference evidence="2 3" key="1">
    <citation type="submission" date="2024-01" db="EMBL/GenBank/DDBJ databases">
        <title>The genomes of 5 underutilized Papilionoideae crops provide insights into root nodulation and disease resistanc.</title>
        <authorList>
            <person name="Yuan L."/>
        </authorList>
    </citation>
    <scope>NUCLEOTIDE SEQUENCE [LARGE SCALE GENOMIC DNA]</scope>
    <source>
        <strain evidence="2">ZHUSHIDOU_FW_LH</strain>
        <tissue evidence="2">Leaf</tissue>
    </source>
</reference>
<dbReference type="EMBL" id="JAYWIO010000003">
    <property type="protein sequence ID" value="KAK7274895.1"/>
    <property type="molecule type" value="Genomic_DNA"/>
</dbReference>
<feature type="compositionally biased region" description="Basic and acidic residues" evidence="1">
    <location>
        <begin position="216"/>
        <end position="241"/>
    </location>
</feature>
<protein>
    <submittedName>
        <fullName evidence="2">Uncharacterized protein</fullName>
    </submittedName>
</protein>
<evidence type="ECO:0000313" key="2">
    <source>
        <dbReference type="EMBL" id="KAK7274895.1"/>
    </source>
</evidence>
<feature type="region of interest" description="Disordered" evidence="1">
    <location>
        <begin position="102"/>
        <end position="162"/>
    </location>
</feature>
<feature type="compositionally biased region" description="Basic and acidic residues" evidence="1">
    <location>
        <begin position="126"/>
        <end position="142"/>
    </location>
</feature>
<name>A0AAN9FFN5_CROPI</name>
<dbReference type="AlphaFoldDB" id="A0AAN9FFN5"/>
<gene>
    <name evidence="2" type="ORF">RIF29_15996</name>
</gene>
<evidence type="ECO:0000313" key="3">
    <source>
        <dbReference type="Proteomes" id="UP001372338"/>
    </source>
</evidence>
<proteinExistence type="predicted"/>
<sequence length="258" mass="27979">MVRRNCTTPKASVVPLPVVEVEDQNNAVTEIEQVQGDNQGKDSNEKKQDANITEGDLDEALHEDWLVVRRRKKGGYENKGGTAFPSSSLNGNSACGLNYANEKKRARRDSQHVTQIKEVGGHRNPKSKESPMQKPGAKDVRLGSKSQQKRTNSLSQIGYKPKMKDIGTAHEELSSSNVGVMKGFDLGTEITISPNLLIGSASLSKKGKGGNGKPSEPTRKHELNMSKLDTKPKDGGRRDVMVEGAADADSGMLLDSEQ</sequence>
<feature type="compositionally biased region" description="Basic and acidic residues" evidence="1">
    <location>
        <begin position="39"/>
        <end position="49"/>
    </location>
</feature>
<keyword evidence="3" id="KW-1185">Reference proteome</keyword>
<organism evidence="2 3">
    <name type="scientific">Crotalaria pallida</name>
    <name type="common">Smooth rattlebox</name>
    <name type="synonym">Crotalaria striata</name>
    <dbReference type="NCBI Taxonomy" id="3830"/>
    <lineage>
        <taxon>Eukaryota</taxon>
        <taxon>Viridiplantae</taxon>
        <taxon>Streptophyta</taxon>
        <taxon>Embryophyta</taxon>
        <taxon>Tracheophyta</taxon>
        <taxon>Spermatophyta</taxon>
        <taxon>Magnoliopsida</taxon>
        <taxon>eudicotyledons</taxon>
        <taxon>Gunneridae</taxon>
        <taxon>Pentapetalae</taxon>
        <taxon>rosids</taxon>
        <taxon>fabids</taxon>
        <taxon>Fabales</taxon>
        <taxon>Fabaceae</taxon>
        <taxon>Papilionoideae</taxon>
        <taxon>50 kb inversion clade</taxon>
        <taxon>genistoids sensu lato</taxon>
        <taxon>core genistoids</taxon>
        <taxon>Crotalarieae</taxon>
        <taxon>Crotalaria</taxon>
    </lineage>
</organism>
<evidence type="ECO:0000256" key="1">
    <source>
        <dbReference type="SAM" id="MobiDB-lite"/>
    </source>
</evidence>